<dbReference type="KEGG" id="kpul:GXN76_13015"/>
<gene>
    <name evidence="1" type="ORF">GXN76_13015</name>
</gene>
<protein>
    <submittedName>
        <fullName evidence="1">DUF1641 domain-containing protein</fullName>
    </submittedName>
</protein>
<dbReference type="PANTHER" id="PTHR38433:SF1">
    <property type="entry name" value="DUF1641 DOMAIN-CONTAINING PROTEIN"/>
    <property type="match status" value="1"/>
</dbReference>
<evidence type="ECO:0000313" key="1">
    <source>
        <dbReference type="EMBL" id="QKG85301.1"/>
    </source>
</evidence>
<dbReference type="InterPro" id="IPR012440">
    <property type="entry name" value="DUF1641"/>
</dbReference>
<dbReference type="EMBL" id="CP048104">
    <property type="protein sequence ID" value="QKG85301.1"/>
    <property type="molecule type" value="Genomic_DNA"/>
</dbReference>
<organism evidence="1 2">
    <name type="scientific">Kroppenstedtia pulmonis</name>
    <dbReference type="NCBI Taxonomy" id="1380685"/>
    <lineage>
        <taxon>Bacteria</taxon>
        <taxon>Bacillati</taxon>
        <taxon>Bacillota</taxon>
        <taxon>Bacilli</taxon>
        <taxon>Bacillales</taxon>
        <taxon>Thermoactinomycetaceae</taxon>
        <taxon>Kroppenstedtia</taxon>
    </lineage>
</organism>
<keyword evidence="2" id="KW-1185">Reference proteome</keyword>
<dbReference type="PANTHER" id="PTHR38433">
    <property type="match status" value="1"/>
</dbReference>
<dbReference type="RefSeq" id="WP_173223830.1">
    <property type="nucleotide sequence ID" value="NZ_CP048104.1"/>
</dbReference>
<dbReference type="Proteomes" id="UP000503088">
    <property type="component" value="Chromosome"/>
</dbReference>
<evidence type="ECO:0000313" key="2">
    <source>
        <dbReference type="Proteomes" id="UP000503088"/>
    </source>
</evidence>
<dbReference type="Pfam" id="PF07849">
    <property type="entry name" value="DUF1641"/>
    <property type="match status" value="1"/>
</dbReference>
<proteinExistence type="predicted"/>
<accession>A0A7D3YB19</accession>
<sequence>MAKATTNIVHLKPGEQEEPTQTVEDLLRILAEHRESVEKSVKLLEQLHQKGLLDLAIAGLEQGDHVLDVLVKQASRPATVNGIQTVIALAQLSLALDPQKVSQLGKGVISGMEAAATNKGPQIDGMLDLLKALRDPDVARGLSAMMAILKGLGSSLSTSPGEEKQ</sequence>
<name>A0A7D3YB19_9BACL</name>
<reference evidence="1 2" key="1">
    <citation type="submission" date="2020-01" db="EMBL/GenBank/DDBJ databases">
        <authorList>
            <person name="Gulvik C.A."/>
            <person name="Batra D.G."/>
        </authorList>
    </citation>
    <scope>NUCLEOTIDE SEQUENCE [LARGE SCALE GENOMIC DNA]</scope>
    <source>
        <strain evidence="1 2">W9323</strain>
    </source>
</reference>
<dbReference type="AlphaFoldDB" id="A0A7D3YB19"/>